<accession>A0ABY8VDT3</accession>
<keyword evidence="1" id="KW-1133">Transmembrane helix</keyword>
<feature type="transmembrane region" description="Helical" evidence="1">
    <location>
        <begin position="56"/>
        <end position="77"/>
    </location>
</feature>
<keyword evidence="1" id="KW-0472">Membrane</keyword>
<dbReference type="InterPro" id="IPR025962">
    <property type="entry name" value="SdpI/YhfL"/>
</dbReference>
<name>A0ABY8VDT3_9CORY</name>
<dbReference type="EMBL" id="CP126969">
    <property type="protein sequence ID" value="WIM67663.1"/>
    <property type="molecule type" value="Genomic_DNA"/>
</dbReference>
<evidence type="ECO:0000313" key="2">
    <source>
        <dbReference type="EMBL" id="WIM67663.1"/>
    </source>
</evidence>
<dbReference type="Proteomes" id="UP001225598">
    <property type="component" value="Chromosome"/>
</dbReference>
<feature type="transmembrane region" description="Helical" evidence="1">
    <location>
        <begin position="6"/>
        <end position="27"/>
    </location>
</feature>
<keyword evidence="3" id="KW-1185">Reference proteome</keyword>
<proteinExistence type="predicted"/>
<reference evidence="2 3" key="1">
    <citation type="submission" date="2023-05" db="EMBL/GenBank/DDBJ databases">
        <title>Corynebacterium suedekumii sp. nov. and Corynebacterium breve sp. nov. isolated from raw cow's milk.</title>
        <authorList>
            <person name="Baer M.K."/>
            <person name="Mehl L."/>
            <person name="Hellmuth R."/>
            <person name="Marke G."/>
            <person name="Lipski A."/>
        </authorList>
    </citation>
    <scope>NUCLEOTIDE SEQUENCE [LARGE SCALE GENOMIC DNA]</scope>
    <source>
        <strain evidence="2 3">R4</strain>
    </source>
</reference>
<dbReference type="Pfam" id="PF13630">
    <property type="entry name" value="SdpI"/>
    <property type="match status" value="1"/>
</dbReference>
<organism evidence="2 3">
    <name type="scientific">Corynebacterium breve</name>
    <dbReference type="NCBI Taxonomy" id="3049799"/>
    <lineage>
        <taxon>Bacteria</taxon>
        <taxon>Bacillati</taxon>
        <taxon>Actinomycetota</taxon>
        <taxon>Actinomycetes</taxon>
        <taxon>Mycobacteriales</taxon>
        <taxon>Corynebacteriaceae</taxon>
        <taxon>Corynebacterium</taxon>
    </lineage>
</organism>
<evidence type="ECO:0000256" key="1">
    <source>
        <dbReference type="SAM" id="Phobius"/>
    </source>
</evidence>
<feature type="transmembrane region" description="Helical" evidence="1">
    <location>
        <begin position="83"/>
        <end position="105"/>
    </location>
</feature>
<sequence length="152" mass="15967">MTANLIVGIILIVLGIGLLIPAIMATAGKLPGNNVIGLRIPEVRKDKSTWNQAHKVVGPFWLFSAVALLFGAAFAFIASGWVWIAPALAVILAIVFLSVGGNFGARAAILIDKARSAAENQPEQQEPAPQVDLGALRKAASKADDNDQSSEK</sequence>
<gene>
    <name evidence="2" type="ORF">QP027_11345</name>
</gene>
<keyword evidence="1" id="KW-0812">Transmembrane</keyword>
<dbReference type="RefSeq" id="WP_284824919.1">
    <property type="nucleotide sequence ID" value="NZ_CP126969.1"/>
</dbReference>
<protein>
    <submittedName>
        <fullName evidence="2">SdpI family protein</fullName>
    </submittedName>
</protein>
<evidence type="ECO:0000313" key="3">
    <source>
        <dbReference type="Proteomes" id="UP001225598"/>
    </source>
</evidence>